<dbReference type="EMBL" id="JSCE01000065">
    <property type="protein sequence ID" value="KHM52691.1"/>
    <property type="molecule type" value="Genomic_DNA"/>
</dbReference>
<organism evidence="1 2">
    <name type="scientific">Anaerovibrio lipolyticus</name>
    <dbReference type="NCBI Taxonomy" id="82374"/>
    <lineage>
        <taxon>Bacteria</taxon>
        <taxon>Bacillati</taxon>
        <taxon>Bacillota</taxon>
        <taxon>Negativicutes</taxon>
        <taxon>Selenomonadales</taxon>
        <taxon>Selenomonadaceae</taxon>
        <taxon>Anaerovibrio</taxon>
    </lineage>
</organism>
<proteinExistence type="predicted"/>
<dbReference type="Proteomes" id="UP000030993">
    <property type="component" value="Unassembled WGS sequence"/>
</dbReference>
<comment type="caution">
    <text evidence="1">The sequence shown here is derived from an EMBL/GenBank/DDBJ whole genome shotgun (WGS) entry which is preliminary data.</text>
</comment>
<name>A0A0B2K1N1_9FIRM</name>
<dbReference type="RefSeq" id="WP_039206370.1">
    <property type="nucleotide sequence ID" value="NZ_JSCE01000065.1"/>
</dbReference>
<accession>A0A0B2K1N1</accession>
<reference evidence="1 2" key="1">
    <citation type="journal article" date="2013" name="PLoS ONE">
        <title>Identification and characterization of three novel lipases belonging to families II and V from Anaerovibrio lipolyticus 5ST.</title>
        <authorList>
            <person name="Prive F."/>
            <person name="Kaderbhai N.N."/>
            <person name="Girdwood S."/>
            <person name="Worgan H.J."/>
            <person name="Pinloche E."/>
            <person name="Scollan N.D."/>
            <person name="Huws S.A."/>
            <person name="Newbold C.J."/>
        </authorList>
    </citation>
    <scope>NUCLEOTIDE SEQUENCE [LARGE SCALE GENOMIC DNA]</scope>
    <source>
        <strain evidence="1 2">5S</strain>
    </source>
</reference>
<evidence type="ECO:0000313" key="1">
    <source>
        <dbReference type="EMBL" id="KHM52691.1"/>
    </source>
</evidence>
<protein>
    <submittedName>
        <fullName evidence="1">Uncharacterized protein</fullName>
    </submittedName>
</protein>
<keyword evidence="2" id="KW-1185">Reference proteome</keyword>
<dbReference type="STRING" id="82374.NZ47_03245"/>
<sequence length="152" mass="17649">MKDEKIVLRHVTPIENIPSIIKDGKLSAKYTLRKNSFDSQYVSFEVYTGSGFLEQLCSEKSRDGKAFSLFFCKQRMIDDGIIFKCGPDFPGKIENIVYVTNLSISKDEYEQIGGYLFVEDEVPLKYLTDSCKKELYEYAKKEKIQLDEEVFY</sequence>
<gene>
    <name evidence="1" type="ORF">NZ47_03245</name>
</gene>
<evidence type="ECO:0000313" key="2">
    <source>
        <dbReference type="Proteomes" id="UP000030993"/>
    </source>
</evidence>
<dbReference type="AlphaFoldDB" id="A0A0B2K1N1"/>